<gene>
    <name evidence="2" type="ORF">GCM10010246_13860</name>
</gene>
<feature type="transmembrane region" description="Helical" evidence="1">
    <location>
        <begin position="103"/>
        <end position="124"/>
    </location>
</feature>
<keyword evidence="1" id="KW-1133">Transmembrane helix</keyword>
<proteinExistence type="predicted"/>
<dbReference type="PANTHER" id="PTHR37314">
    <property type="entry name" value="SLR0142 PROTEIN"/>
    <property type="match status" value="1"/>
</dbReference>
<dbReference type="EMBL" id="BAAASD010000004">
    <property type="protein sequence ID" value="GAA2331846.1"/>
    <property type="molecule type" value="Genomic_DNA"/>
</dbReference>
<feature type="transmembrane region" description="Helical" evidence="1">
    <location>
        <begin position="211"/>
        <end position="230"/>
    </location>
</feature>
<dbReference type="Pfam" id="PF06912">
    <property type="entry name" value="DUF1275"/>
    <property type="match status" value="1"/>
</dbReference>
<accession>A0ABP5SIA6</accession>
<dbReference type="PANTHER" id="PTHR37314:SF4">
    <property type="entry name" value="UPF0700 TRANSMEMBRANE PROTEIN YOAK"/>
    <property type="match status" value="1"/>
</dbReference>
<dbReference type="Proteomes" id="UP001500253">
    <property type="component" value="Unassembled WGS sequence"/>
</dbReference>
<evidence type="ECO:0000313" key="3">
    <source>
        <dbReference type="Proteomes" id="UP001500253"/>
    </source>
</evidence>
<comment type="caution">
    <text evidence="2">The sequence shown here is derived from an EMBL/GenBank/DDBJ whole genome shotgun (WGS) entry which is preliminary data.</text>
</comment>
<sequence>MSGLTRQRPKRASADRGRRLGTALMLLLTFTTGMIDAVGYLGLGKVFAGNMTGNVVILGMAVTDSGHLPITGPALSLVCFASGAAIGGRALRAAAPGWSGKCTVLLGGVAAALAVAGAAAPAVGHPPRPWPGLAVSGLLALAMGAQAATARHIAVKDVTTVVVTSTMTGLAADSRWGARRAQPWVRRLSAIALISAGAGVGAWLLRWNTGWAVITAAVLTFAAALVGHRARCAGEPAPR</sequence>
<name>A0ABP5SIA6_9ACTN</name>
<dbReference type="RefSeq" id="WP_346173571.1">
    <property type="nucleotide sequence ID" value="NZ_BAAASD010000004.1"/>
</dbReference>
<keyword evidence="3" id="KW-1185">Reference proteome</keyword>
<evidence type="ECO:0000256" key="1">
    <source>
        <dbReference type="SAM" id="Phobius"/>
    </source>
</evidence>
<dbReference type="InterPro" id="IPR010699">
    <property type="entry name" value="DUF1275"/>
</dbReference>
<keyword evidence="1" id="KW-0812">Transmembrane</keyword>
<feature type="transmembrane region" description="Helical" evidence="1">
    <location>
        <begin position="20"/>
        <end position="43"/>
    </location>
</feature>
<keyword evidence="1" id="KW-0472">Membrane</keyword>
<feature type="transmembrane region" description="Helical" evidence="1">
    <location>
        <begin position="70"/>
        <end position="91"/>
    </location>
</feature>
<protein>
    <submittedName>
        <fullName evidence="2">YoaK family protein</fullName>
    </submittedName>
</protein>
<organism evidence="2 3">
    <name type="scientific">Streptomyces cuspidosporus</name>
    <dbReference type="NCBI Taxonomy" id="66882"/>
    <lineage>
        <taxon>Bacteria</taxon>
        <taxon>Bacillati</taxon>
        <taxon>Actinomycetota</taxon>
        <taxon>Actinomycetes</taxon>
        <taxon>Kitasatosporales</taxon>
        <taxon>Streptomycetaceae</taxon>
        <taxon>Streptomyces</taxon>
    </lineage>
</organism>
<feature type="transmembrane region" description="Helical" evidence="1">
    <location>
        <begin position="184"/>
        <end position="205"/>
    </location>
</feature>
<feature type="transmembrane region" description="Helical" evidence="1">
    <location>
        <begin position="130"/>
        <end position="148"/>
    </location>
</feature>
<reference evidence="3" key="1">
    <citation type="journal article" date="2019" name="Int. J. Syst. Evol. Microbiol.">
        <title>The Global Catalogue of Microorganisms (GCM) 10K type strain sequencing project: providing services to taxonomists for standard genome sequencing and annotation.</title>
        <authorList>
            <consortium name="The Broad Institute Genomics Platform"/>
            <consortium name="The Broad Institute Genome Sequencing Center for Infectious Disease"/>
            <person name="Wu L."/>
            <person name="Ma J."/>
        </authorList>
    </citation>
    <scope>NUCLEOTIDE SEQUENCE [LARGE SCALE GENOMIC DNA]</scope>
    <source>
        <strain evidence="3">JCM 4316</strain>
    </source>
</reference>
<evidence type="ECO:0000313" key="2">
    <source>
        <dbReference type="EMBL" id="GAA2331846.1"/>
    </source>
</evidence>